<name>A0AAN6JP10_9BASI</name>
<reference evidence="7" key="1">
    <citation type="journal article" date="2023" name="PhytoFront">
        <title>Draft Genome Resources of Seven Strains of Tilletia horrida, Causal Agent of Kernel Smut of Rice.</title>
        <authorList>
            <person name="Khanal S."/>
            <person name="Antony Babu S."/>
            <person name="Zhou X.G."/>
        </authorList>
    </citation>
    <scope>NUCLEOTIDE SEQUENCE</scope>
    <source>
        <strain evidence="7">TX6</strain>
    </source>
</reference>
<keyword evidence="4 5" id="KW-0472">Membrane</keyword>
<evidence type="ECO:0000256" key="4">
    <source>
        <dbReference type="ARBA" id="ARBA00023136"/>
    </source>
</evidence>
<evidence type="ECO:0000256" key="5">
    <source>
        <dbReference type="RuleBase" id="RU004379"/>
    </source>
</evidence>
<evidence type="ECO:0000256" key="2">
    <source>
        <dbReference type="ARBA" id="ARBA00022692"/>
    </source>
</evidence>
<feature type="region of interest" description="Disordered" evidence="6">
    <location>
        <begin position="1"/>
        <end position="61"/>
    </location>
</feature>
<feature type="transmembrane region" description="Helical" evidence="5">
    <location>
        <begin position="280"/>
        <end position="302"/>
    </location>
</feature>
<dbReference type="EMBL" id="JAPDMZ010000359">
    <property type="protein sequence ID" value="KAK0543473.1"/>
    <property type="molecule type" value="Genomic_DNA"/>
</dbReference>
<feature type="transmembrane region" description="Helical" evidence="5">
    <location>
        <begin position="199"/>
        <end position="219"/>
    </location>
</feature>
<dbReference type="PANTHER" id="PTHR23291">
    <property type="entry name" value="BAX INHIBITOR-RELATED"/>
    <property type="match status" value="1"/>
</dbReference>
<dbReference type="GO" id="GO:0016020">
    <property type="term" value="C:membrane"/>
    <property type="evidence" value="ECO:0007669"/>
    <property type="project" value="UniProtKB-SubCell"/>
</dbReference>
<feature type="transmembrane region" description="Helical" evidence="5">
    <location>
        <begin position="141"/>
        <end position="162"/>
    </location>
</feature>
<evidence type="ECO:0000313" key="7">
    <source>
        <dbReference type="EMBL" id="KAK0543473.1"/>
    </source>
</evidence>
<keyword evidence="2 5" id="KW-0812">Transmembrane</keyword>
<evidence type="ECO:0008006" key="9">
    <source>
        <dbReference type="Google" id="ProtNLM"/>
    </source>
</evidence>
<keyword evidence="8" id="KW-1185">Reference proteome</keyword>
<comment type="caution">
    <text evidence="7">The sequence shown here is derived from an EMBL/GenBank/DDBJ whole genome shotgun (WGS) entry which is preliminary data.</text>
</comment>
<feature type="transmembrane region" description="Helical" evidence="5">
    <location>
        <begin position="225"/>
        <end position="248"/>
    </location>
</feature>
<comment type="subcellular location">
    <subcellularLocation>
        <location evidence="1">Membrane</location>
        <topology evidence="1">Multi-pass membrane protein</topology>
    </subcellularLocation>
</comment>
<dbReference type="Pfam" id="PF01027">
    <property type="entry name" value="Bax1-I"/>
    <property type="match status" value="1"/>
</dbReference>
<accession>A0AAN6JP10</accession>
<dbReference type="InterPro" id="IPR006214">
    <property type="entry name" value="Bax_inhibitor_1-related"/>
</dbReference>
<evidence type="ECO:0000256" key="3">
    <source>
        <dbReference type="ARBA" id="ARBA00022989"/>
    </source>
</evidence>
<evidence type="ECO:0000313" key="8">
    <source>
        <dbReference type="Proteomes" id="UP001176517"/>
    </source>
</evidence>
<keyword evidence="3 5" id="KW-1133">Transmembrane helix</keyword>
<gene>
    <name evidence="7" type="ORF">OC846_006402</name>
</gene>
<dbReference type="Proteomes" id="UP001176517">
    <property type="component" value="Unassembled WGS sequence"/>
</dbReference>
<feature type="transmembrane region" description="Helical" evidence="5">
    <location>
        <begin position="168"/>
        <end position="187"/>
    </location>
</feature>
<feature type="transmembrane region" description="Helical" evidence="5">
    <location>
        <begin position="83"/>
        <end position="102"/>
    </location>
</feature>
<sequence length="308" mass="33640">MSYAQQPPAYGAAAPATKAGGYSAVPQDEHLQQQQQQAGPSTAAFYPDTPRGETDEDDPEDFKYGTTVSQCSVDVRHAFLRKVYTTLFLQLLGTTIVGAILSRPSIADWLHANSWAMITPLFLAMGAMLGLYAFRQSHPWNLVLLATFTLLEAISLGAVVSYVDQVVVLQAMIITCFAFVGLTLITMQSKWEFESMGSWLFGGLLVLVGAGFVQIFIPFSKTLDLVMAGVGTVLFSLYIVYDTSIILVSTNASKSQALPDRAADSGTSHLPQKRLSPEDWVLANLSLYLDIINLFINILRILNGTRDD</sequence>
<comment type="similarity">
    <text evidence="5">Belongs to the BI1 family.</text>
</comment>
<evidence type="ECO:0000256" key="1">
    <source>
        <dbReference type="ARBA" id="ARBA00004141"/>
    </source>
</evidence>
<organism evidence="7 8">
    <name type="scientific">Tilletia horrida</name>
    <dbReference type="NCBI Taxonomy" id="155126"/>
    <lineage>
        <taxon>Eukaryota</taxon>
        <taxon>Fungi</taxon>
        <taxon>Dikarya</taxon>
        <taxon>Basidiomycota</taxon>
        <taxon>Ustilaginomycotina</taxon>
        <taxon>Exobasidiomycetes</taxon>
        <taxon>Tilletiales</taxon>
        <taxon>Tilletiaceae</taxon>
        <taxon>Tilletia</taxon>
    </lineage>
</organism>
<protein>
    <recommendedName>
        <fullName evidence="9">Inhibitor of apoptosis-promoting Bax1-domain-containing protein</fullName>
    </recommendedName>
</protein>
<feature type="transmembrane region" description="Helical" evidence="5">
    <location>
        <begin position="114"/>
        <end position="134"/>
    </location>
</feature>
<feature type="compositionally biased region" description="Low complexity" evidence="6">
    <location>
        <begin position="1"/>
        <end position="24"/>
    </location>
</feature>
<dbReference type="PANTHER" id="PTHR23291:SF50">
    <property type="entry name" value="PROTEIN LIFEGUARD 4"/>
    <property type="match status" value="1"/>
</dbReference>
<evidence type="ECO:0000256" key="6">
    <source>
        <dbReference type="SAM" id="MobiDB-lite"/>
    </source>
</evidence>
<proteinExistence type="inferred from homology"/>
<dbReference type="AlphaFoldDB" id="A0AAN6JP10"/>